<evidence type="ECO:0000313" key="1">
    <source>
        <dbReference type="Proteomes" id="UP000095283"/>
    </source>
</evidence>
<dbReference type="Proteomes" id="UP000095283">
    <property type="component" value="Unplaced"/>
</dbReference>
<accession>A0A1I7XMW2</accession>
<protein>
    <submittedName>
        <fullName evidence="2">Secreted protein</fullName>
    </submittedName>
</protein>
<organism evidence="1 2">
    <name type="scientific">Heterorhabditis bacteriophora</name>
    <name type="common">Entomopathogenic nematode worm</name>
    <dbReference type="NCBI Taxonomy" id="37862"/>
    <lineage>
        <taxon>Eukaryota</taxon>
        <taxon>Metazoa</taxon>
        <taxon>Ecdysozoa</taxon>
        <taxon>Nematoda</taxon>
        <taxon>Chromadorea</taxon>
        <taxon>Rhabditida</taxon>
        <taxon>Rhabditina</taxon>
        <taxon>Rhabditomorpha</taxon>
        <taxon>Strongyloidea</taxon>
        <taxon>Heterorhabditidae</taxon>
        <taxon>Heterorhabditis</taxon>
    </lineage>
</organism>
<dbReference type="AlphaFoldDB" id="A0A1I7XMW2"/>
<evidence type="ECO:0000313" key="2">
    <source>
        <dbReference type="WBParaSite" id="Hba_18649"/>
    </source>
</evidence>
<name>A0A1I7XMW2_HETBA</name>
<dbReference type="WBParaSite" id="Hba_18649">
    <property type="protein sequence ID" value="Hba_18649"/>
    <property type="gene ID" value="Hba_18649"/>
</dbReference>
<sequence>MEENSKNRHIGGMSLSLATFCFTSTTIINVEAPVPTIANGTSRPPTGVSTIIEQWTYGNGSVRTAAKRFIPSYMKQYVKQHSN</sequence>
<keyword evidence="1" id="KW-1185">Reference proteome</keyword>
<reference evidence="2" key="1">
    <citation type="submission" date="2016-11" db="UniProtKB">
        <authorList>
            <consortium name="WormBaseParasite"/>
        </authorList>
    </citation>
    <scope>IDENTIFICATION</scope>
</reference>
<proteinExistence type="predicted"/>